<dbReference type="RefSeq" id="WP_124757224.1">
    <property type="nucleotide sequence ID" value="NZ_CBCRWA010000003.1"/>
</dbReference>
<dbReference type="PANTHER" id="PTHR12526">
    <property type="entry name" value="GLYCOSYLTRANSFERASE"/>
    <property type="match status" value="1"/>
</dbReference>
<organism evidence="2 3">
    <name type="scientific">Kaistella daneshvariae</name>
    <dbReference type="NCBI Taxonomy" id="2487074"/>
    <lineage>
        <taxon>Bacteria</taxon>
        <taxon>Pseudomonadati</taxon>
        <taxon>Bacteroidota</taxon>
        <taxon>Flavobacteriia</taxon>
        <taxon>Flavobacteriales</taxon>
        <taxon>Weeksellaceae</taxon>
        <taxon>Chryseobacterium group</taxon>
        <taxon>Kaistella</taxon>
    </lineage>
</organism>
<dbReference type="Proteomes" id="UP000274483">
    <property type="component" value="Chromosome"/>
</dbReference>
<dbReference type="CDD" id="cd03811">
    <property type="entry name" value="GT4_GT28_WabH-like"/>
    <property type="match status" value="1"/>
</dbReference>
<reference evidence="2 3" key="1">
    <citation type="submission" date="2018-11" db="EMBL/GenBank/DDBJ databases">
        <title>Proposal to divide the Flavobacteriaceae and reorganize its genera based on Amino Acid Identity values calculated from whole genome sequences.</title>
        <authorList>
            <person name="Nicholson A.C."/>
            <person name="Gulvik C.A."/>
            <person name="Whitney A.M."/>
            <person name="Humrighouse B.W."/>
            <person name="Bell M."/>
            <person name="Holmes B."/>
            <person name="Steigerwalt A.G."/>
            <person name="Villarma A."/>
            <person name="Sheth M."/>
            <person name="Batra D."/>
            <person name="Pryor J."/>
            <person name="Bernardet J.-F."/>
            <person name="Hugo C."/>
            <person name="Kampfer P."/>
            <person name="Newman J.D."/>
            <person name="McQuiston J.R."/>
        </authorList>
    </citation>
    <scope>NUCLEOTIDE SEQUENCE [LARGE SCALE GENOMIC DNA]</scope>
    <source>
        <strain evidence="2 3">H3001</strain>
    </source>
</reference>
<sequence length="395" mass="45597">MEKKKILFVIESLTLAGSEKSLIALLNNLSPELYEIDLQLFQYGGELEQFVPDFVTVLSPLPYIEFVSKSLIKNFQSRNIKFLLAKLRYSIGLRFNKGNHSDKARLYWETVARSFSDQQKKYDIAIAYAQGIPTFYVMDKIMAARKVTWVNANMQFSKSNLKFQKKYYSQYDAIVPVSFLNQQHFEKIFPDLSDKLWLIPDMVDYITISKMSKFKDPDFNPETFNILTVSRLETGMKGLDIAVEAAKWLRETGKEFHWYFLGQGSFRPAMEVFIRNNHLENNITFLGTSANPYPFFKAADIYVQTSRSESYGISIAEARLLNKPIVTTRFDTVNMQMIHEKNGLVTDLNAGAVAEAIVRLMTDKELYNSIVEYLKTEEKENTEAVVLFDELIDTM</sequence>
<dbReference type="Gene3D" id="3.40.50.2000">
    <property type="entry name" value="Glycogen Phosphorylase B"/>
    <property type="match status" value="2"/>
</dbReference>
<dbReference type="Pfam" id="PF00534">
    <property type="entry name" value="Glycos_transf_1"/>
    <property type="match status" value="1"/>
</dbReference>
<accession>A0ABN5SWC6</accession>
<protein>
    <submittedName>
        <fullName evidence="2">Glycosyltransferase</fullName>
    </submittedName>
</protein>
<evidence type="ECO:0000313" key="3">
    <source>
        <dbReference type="Proteomes" id="UP000274483"/>
    </source>
</evidence>
<dbReference type="InterPro" id="IPR001296">
    <property type="entry name" value="Glyco_trans_1"/>
</dbReference>
<dbReference type="EMBL" id="CP034158">
    <property type="protein sequence ID" value="AZI66629.1"/>
    <property type="molecule type" value="Genomic_DNA"/>
</dbReference>
<gene>
    <name evidence="2" type="ORF">EIB71_02565</name>
</gene>
<name>A0ABN5SWC6_9FLAO</name>
<evidence type="ECO:0000259" key="1">
    <source>
        <dbReference type="Pfam" id="PF00534"/>
    </source>
</evidence>
<keyword evidence="3" id="KW-1185">Reference proteome</keyword>
<evidence type="ECO:0000313" key="2">
    <source>
        <dbReference type="EMBL" id="AZI66629.1"/>
    </source>
</evidence>
<feature type="domain" description="Glycosyl transferase family 1" evidence="1">
    <location>
        <begin position="213"/>
        <end position="374"/>
    </location>
</feature>
<dbReference type="SUPFAM" id="SSF53756">
    <property type="entry name" value="UDP-Glycosyltransferase/glycogen phosphorylase"/>
    <property type="match status" value="1"/>
</dbReference>
<proteinExistence type="predicted"/>